<dbReference type="InterPro" id="IPR000742">
    <property type="entry name" value="EGF"/>
</dbReference>
<feature type="disulfide bond" evidence="3">
    <location>
        <begin position="89"/>
        <end position="99"/>
    </location>
</feature>
<dbReference type="GO" id="GO:0005102">
    <property type="term" value="F:signaling receptor binding"/>
    <property type="evidence" value="ECO:0007669"/>
    <property type="project" value="TreeGrafter"/>
</dbReference>
<evidence type="ECO:0000256" key="1">
    <source>
        <dbReference type="ARBA" id="ARBA00022729"/>
    </source>
</evidence>
<keyword evidence="2 3" id="KW-1015">Disulfide bond</keyword>
<dbReference type="InterPro" id="IPR050969">
    <property type="entry name" value="Dev_Signal_Modulators"/>
</dbReference>
<dbReference type="KEGG" id="lak:106169713"/>
<feature type="disulfide bond" evidence="3">
    <location>
        <begin position="466"/>
        <end position="475"/>
    </location>
</feature>
<evidence type="ECO:0000256" key="2">
    <source>
        <dbReference type="ARBA" id="ARBA00023157"/>
    </source>
</evidence>
<organism evidence="6 7">
    <name type="scientific">Lingula anatina</name>
    <name type="common">Brachiopod</name>
    <name type="synonym">Lingula unguis</name>
    <dbReference type="NCBI Taxonomy" id="7574"/>
    <lineage>
        <taxon>Eukaryota</taxon>
        <taxon>Metazoa</taxon>
        <taxon>Spiralia</taxon>
        <taxon>Lophotrochozoa</taxon>
        <taxon>Brachiopoda</taxon>
        <taxon>Linguliformea</taxon>
        <taxon>Lingulata</taxon>
        <taxon>Lingulida</taxon>
        <taxon>Linguloidea</taxon>
        <taxon>Lingulidae</taxon>
        <taxon>Lingula</taxon>
    </lineage>
</organism>
<evidence type="ECO:0000256" key="3">
    <source>
        <dbReference type="PROSITE-ProRule" id="PRU00076"/>
    </source>
</evidence>
<feature type="domain" description="EGF-like" evidence="5">
    <location>
        <begin position="85"/>
        <end position="117"/>
    </location>
</feature>
<dbReference type="GO" id="GO:0005576">
    <property type="term" value="C:extracellular region"/>
    <property type="evidence" value="ECO:0007669"/>
    <property type="project" value="TreeGrafter"/>
</dbReference>
<keyword evidence="6" id="KW-1185">Reference proteome</keyword>
<dbReference type="GeneID" id="106169713"/>
<dbReference type="InParanoid" id="A0A1S3J399"/>
<dbReference type="PANTHER" id="PTHR14949">
    <property type="entry name" value="EGF-LIKE-DOMAIN, MULTIPLE 7, 8"/>
    <property type="match status" value="1"/>
</dbReference>
<feature type="chain" id="PRO_5010370159" evidence="4">
    <location>
        <begin position="23"/>
        <end position="712"/>
    </location>
</feature>
<evidence type="ECO:0000313" key="6">
    <source>
        <dbReference type="Proteomes" id="UP000085678"/>
    </source>
</evidence>
<name>A0A1S3J399_LINAN</name>
<keyword evidence="1 4" id="KW-0732">Signal</keyword>
<dbReference type="PROSITE" id="PS50026">
    <property type="entry name" value="EGF_3"/>
    <property type="match status" value="2"/>
</dbReference>
<dbReference type="Gene3D" id="2.10.25.10">
    <property type="entry name" value="Laminin"/>
    <property type="match status" value="1"/>
</dbReference>
<dbReference type="PANTHER" id="PTHR14949:SF56">
    <property type="entry name" value="EGF-LIKE-DOMAIN, MULTIPLE 7"/>
    <property type="match status" value="1"/>
</dbReference>
<dbReference type="GO" id="GO:0009986">
    <property type="term" value="C:cell surface"/>
    <property type="evidence" value="ECO:0007669"/>
    <property type="project" value="TreeGrafter"/>
</dbReference>
<dbReference type="AlphaFoldDB" id="A0A1S3J399"/>
<dbReference type="Proteomes" id="UP000085678">
    <property type="component" value="Unplaced"/>
</dbReference>
<dbReference type="OrthoDB" id="6054340at2759"/>
<accession>A0A1S3J399</accession>
<dbReference type="PROSITE" id="PS00022">
    <property type="entry name" value="EGF_1"/>
    <property type="match status" value="3"/>
</dbReference>
<protein>
    <submittedName>
        <fullName evidence="7">Uncharacterized protein LOC106169713</fullName>
    </submittedName>
</protein>
<evidence type="ECO:0000259" key="5">
    <source>
        <dbReference type="PROSITE" id="PS50026"/>
    </source>
</evidence>
<dbReference type="STRING" id="7574.A0A1S3J399"/>
<proteinExistence type="predicted"/>
<keyword evidence="3" id="KW-0245">EGF-like domain</keyword>
<reference evidence="7" key="1">
    <citation type="submission" date="2025-08" db="UniProtKB">
        <authorList>
            <consortium name="RefSeq"/>
        </authorList>
    </citation>
    <scope>IDENTIFICATION</scope>
    <source>
        <tissue evidence="7">Gonads</tissue>
    </source>
</reference>
<feature type="disulfide bond" evidence="3">
    <location>
        <begin position="107"/>
        <end position="116"/>
    </location>
</feature>
<dbReference type="RefSeq" id="XP_013404751.1">
    <property type="nucleotide sequence ID" value="XM_013549297.2"/>
</dbReference>
<gene>
    <name evidence="7" type="primary">LOC106169713</name>
</gene>
<feature type="domain" description="EGF-like" evidence="5">
    <location>
        <begin position="443"/>
        <end position="476"/>
    </location>
</feature>
<comment type="caution">
    <text evidence="3">Lacks conserved residue(s) required for the propagation of feature annotation.</text>
</comment>
<evidence type="ECO:0000313" key="7">
    <source>
        <dbReference type="RefSeq" id="XP_013404751.1"/>
    </source>
</evidence>
<dbReference type="PROSITE" id="PS01186">
    <property type="entry name" value="EGF_2"/>
    <property type="match status" value="2"/>
</dbReference>
<feature type="disulfide bond" evidence="3">
    <location>
        <begin position="447"/>
        <end position="457"/>
    </location>
</feature>
<feature type="signal peptide" evidence="4">
    <location>
        <begin position="1"/>
        <end position="22"/>
    </location>
</feature>
<evidence type="ECO:0000256" key="4">
    <source>
        <dbReference type="SAM" id="SignalP"/>
    </source>
</evidence>
<dbReference type="SMART" id="SM00181">
    <property type="entry name" value="EGF"/>
    <property type="match status" value="3"/>
</dbReference>
<sequence>MGVGHELSLLLILVIYIVPSLTSPTYTGHVCTYTLVGRTTRSYYSTYRCGWWSRCGRTTYYTTTHTEYRQRCCTGWTSDSSNACIIPVCSVSCRNGGTCVAPNTCRCPTTHYGSYCQNSQCSWQNPCYPGTCVTGNNCRCVTGFGGPHCATMITNVQTPGFTSCEATLSDRIDSQDHLEATGRCRIATTVFVKQQDWNHVKVKWASAYRFSSPPPEPSYIRSMVLGVVSGNVWLRLKRRDATPVFSRYIVCNNGDSRDNPNQGVSDCSVEHSFTHAVRHGDRLEVDMSTVNGGYKEVVNKDVTPNRVTKRYFTGRSATRKLTFFFDYQEPKHLCRDIGLCSETNSTLMLTVAKMNGQVQLEIQWANWVDALSGIANYNYTIYRGNTQDGSAVVSGQWKHGDPWIKQYVNSGLWSVVLKVSDRAGNEAIVIKEINVGDHLPTVSPNLCVGKDCFPGFCVPDTGRCVCTAGFSGENCNTISGKIQEPQIKTVRISLSGINKRPFNYSNTTETSNLVNVYTNKINLTDLMLSWQAEYEMMGDLPSRPSSVSDFNVGLVLNKADIEVVSSEGTVQKEASFSCPVNSSSTCNKTHTLASPRMHNSNLKITLEVKNGGYKIVSGTRVEFQGKTVQRQINIRYDTEAPYFSCSAGARKCDDEEMKVKVSQISTDGKKDIILTLTWGDNWRDSLAGIDYFQYNIYNYPGTRDIGLDDAPI</sequence>